<organism evidence="2 3">
    <name type="scientific">Mesorhizobium cantuariense</name>
    <dbReference type="NCBI Taxonomy" id="1300275"/>
    <lineage>
        <taxon>Bacteria</taxon>
        <taxon>Pseudomonadati</taxon>
        <taxon>Pseudomonadota</taxon>
        <taxon>Alphaproteobacteria</taxon>
        <taxon>Hyphomicrobiales</taxon>
        <taxon>Phyllobacteriaceae</taxon>
        <taxon>Mesorhizobium</taxon>
    </lineage>
</organism>
<reference evidence="3" key="1">
    <citation type="journal article" date="2019" name="Int. J. Syst. Evol. Microbiol.">
        <title>The Global Catalogue of Microorganisms (GCM) 10K type strain sequencing project: providing services to taxonomists for standard genome sequencing and annotation.</title>
        <authorList>
            <consortium name="The Broad Institute Genomics Platform"/>
            <consortium name="The Broad Institute Genome Sequencing Center for Infectious Disease"/>
            <person name="Wu L."/>
            <person name="Ma J."/>
        </authorList>
    </citation>
    <scope>NUCLEOTIDE SEQUENCE [LARGE SCALE GENOMIC DNA]</scope>
    <source>
        <strain evidence="3">ICMP 19515</strain>
    </source>
</reference>
<dbReference type="RefSeq" id="WP_206073717.1">
    <property type="nucleotide sequence ID" value="NZ_JBHRVD010000001.1"/>
</dbReference>
<gene>
    <name evidence="2" type="ORF">ACFOJ9_00515</name>
</gene>
<sequence>MGYQKKSEKRVGRSHLQLATIDGAFLPTLQLSLYQREGPTPTKKSFFQQLLLDFAFACELYYPVQQYERFAMEEEDSRDAQPQFESIHAPNSRTSRLTPKIQEPRNP</sequence>
<accession>A0ABV7MGP3</accession>
<comment type="caution">
    <text evidence="2">The sequence shown here is derived from an EMBL/GenBank/DDBJ whole genome shotgun (WGS) entry which is preliminary data.</text>
</comment>
<name>A0ABV7MGP3_9HYPH</name>
<keyword evidence="3" id="KW-1185">Reference proteome</keyword>
<feature type="region of interest" description="Disordered" evidence="1">
    <location>
        <begin position="73"/>
        <end position="107"/>
    </location>
</feature>
<evidence type="ECO:0000256" key="1">
    <source>
        <dbReference type="SAM" id="MobiDB-lite"/>
    </source>
</evidence>
<proteinExistence type="predicted"/>
<evidence type="ECO:0000313" key="2">
    <source>
        <dbReference type="EMBL" id="MFC3320384.1"/>
    </source>
</evidence>
<protein>
    <submittedName>
        <fullName evidence="2">Uncharacterized protein</fullName>
    </submittedName>
</protein>
<evidence type="ECO:0000313" key="3">
    <source>
        <dbReference type="Proteomes" id="UP001595648"/>
    </source>
</evidence>
<dbReference type="Proteomes" id="UP001595648">
    <property type="component" value="Unassembled WGS sequence"/>
</dbReference>
<dbReference type="EMBL" id="JBHRVD010000001">
    <property type="protein sequence ID" value="MFC3320384.1"/>
    <property type="molecule type" value="Genomic_DNA"/>
</dbReference>